<dbReference type="EMBL" id="SDMP01000018">
    <property type="protein sequence ID" value="RYQ96336.1"/>
    <property type="molecule type" value="Genomic_DNA"/>
</dbReference>
<evidence type="ECO:0000313" key="1">
    <source>
        <dbReference type="EMBL" id="RYQ96336.1"/>
    </source>
</evidence>
<reference evidence="1 2" key="1">
    <citation type="submission" date="2019-01" db="EMBL/GenBank/DDBJ databases">
        <title>Sequencing of cultivated peanut Arachis hypogaea provides insights into genome evolution and oil improvement.</title>
        <authorList>
            <person name="Chen X."/>
        </authorList>
    </citation>
    <scope>NUCLEOTIDE SEQUENCE [LARGE SCALE GENOMIC DNA]</scope>
    <source>
        <strain evidence="2">cv. Fuhuasheng</strain>
        <tissue evidence="1">Leaves</tissue>
    </source>
</reference>
<name>A0A444Y396_ARAHY</name>
<sequence>MKDGSSSSSIKTTTVKIQTMFKIPEETIHYVLLVKLFNVKMASKNPGEKKYNKTKDLRCSTRLLNEKFQHMSDEKKVIIWELGFDGLMHIPLMNLPHKLMKELAYSFNVVRNRLDTQHGELTINPENIGVALGLNASGDLFSEKVNFKELSEEEKEGKTLKNLTDEMMEIGVDTNEDRIMFKRFSSSIFK</sequence>
<dbReference type="AlphaFoldDB" id="A0A444Y396"/>
<comment type="caution">
    <text evidence="1">The sequence shown here is derived from an EMBL/GenBank/DDBJ whole genome shotgun (WGS) entry which is preliminary data.</text>
</comment>
<protein>
    <submittedName>
        <fullName evidence="1">Uncharacterized protein</fullName>
    </submittedName>
</protein>
<organism evidence="1 2">
    <name type="scientific">Arachis hypogaea</name>
    <name type="common">Peanut</name>
    <dbReference type="NCBI Taxonomy" id="3818"/>
    <lineage>
        <taxon>Eukaryota</taxon>
        <taxon>Viridiplantae</taxon>
        <taxon>Streptophyta</taxon>
        <taxon>Embryophyta</taxon>
        <taxon>Tracheophyta</taxon>
        <taxon>Spermatophyta</taxon>
        <taxon>Magnoliopsida</taxon>
        <taxon>eudicotyledons</taxon>
        <taxon>Gunneridae</taxon>
        <taxon>Pentapetalae</taxon>
        <taxon>rosids</taxon>
        <taxon>fabids</taxon>
        <taxon>Fabales</taxon>
        <taxon>Fabaceae</taxon>
        <taxon>Papilionoideae</taxon>
        <taxon>50 kb inversion clade</taxon>
        <taxon>dalbergioids sensu lato</taxon>
        <taxon>Dalbergieae</taxon>
        <taxon>Pterocarpus clade</taxon>
        <taxon>Arachis</taxon>
    </lineage>
</organism>
<proteinExistence type="predicted"/>
<evidence type="ECO:0000313" key="2">
    <source>
        <dbReference type="Proteomes" id="UP000289738"/>
    </source>
</evidence>
<gene>
    <name evidence="1" type="ORF">Ahy_B08g092058</name>
</gene>
<accession>A0A444Y396</accession>
<keyword evidence="2" id="KW-1185">Reference proteome</keyword>
<dbReference type="Proteomes" id="UP000289738">
    <property type="component" value="Chromosome B08"/>
</dbReference>